<keyword evidence="2" id="KW-1185">Reference proteome</keyword>
<comment type="caution">
    <text evidence="1">The sequence shown here is derived from an EMBL/GenBank/DDBJ whole genome shotgun (WGS) entry which is preliminary data.</text>
</comment>
<reference evidence="1" key="1">
    <citation type="submission" date="2009-01" db="EMBL/GenBank/DDBJ databases">
        <authorList>
            <person name="Fulton L."/>
            <person name="Clifton S."/>
            <person name="Chinwalla A.T."/>
            <person name="Mitreva M."/>
            <person name="Sodergren E."/>
            <person name="Weinstock G."/>
            <person name="Clifton S."/>
            <person name="Dooling D.J."/>
            <person name="Fulton B."/>
            <person name="Minx P."/>
            <person name="Pepin K.H."/>
            <person name="Johnson M."/>
            <person name="Bhonagiri V."/>
            <person name="Nash W.E."/>
            <person name="Mardis E.R."/>
            <person name="Wilson R.K."/>
        </authorList>
    </citation>
    <scope>NUCLEOTIDE SEQUENCE [LARGE SCALE GENOMIC DNA]</scope>
    <source>
        <strain evidence="1">ATCC 10379</strain>
    </source>
</reference>
<accession>C5NXM7</accession>
<protein>
    <submittedName>
        <fullName evidence="1">Uncharacterized protein</fullName>
    </submittedName>
</protein>
<evidence type="ECO:0000313" key="1">
    <source>
        <dbReference type="EMBL" id="EER67814.1"/>
    </source>
</evidence>
<dbReference type="Proteomes" id="UP000006004">
    <property type="component" value="Unassembled WGS sequence"/>
</dbReference>
<sequence length="37" mass="4379">MPLSPVIPCMEKLRKRLRKNDPYHKVVTNYQGILLKV</sequence>
<proteinExistence type="predicted"/>
<gene>
    <name evidence="1" type="ORF">GEMHA0001_0207</name>
</gene>
<organism evidence="1 2">
    <name type="scientific">Gemella haemolysans ATCC 10379</name>
    <dbReference type="NCBI Taxonomy" id="546270"/>
    <lineage>
        <taxon>Bacteria</taxon>
        <taxon>Bacillati</taxon>
        <taxon>Bacillota</taxon>
        <taxon>Bacilli</taxon>
        <taxon>Bacillales</taxon>
        <taxon>Gemellaceae</taxon>
        <taxon>Gemella</taxon>
    </lineage>
</organism>
<dbReference type="AlphaFoldDB" id="C5NXM7"/>
<dbReference type="EMBL" id="ACDZ02000014">
    <property type="protein sequence ID" value="EER67814.1"/>
    <property type="molecule type" value="Genomic_DNA"/>
</dbReference>
<name>C5NXM7_9BACL</name>
<reference evidence="1" key="2">
    <citation type="submission" date="2009-06" db="EMBL/GenBank/DDBJ databases">
        <authorList>
            <person name="Sebastian Y."/>
            <person name="Madupu R."/>
            <person name="Durkin A.S."/>
            <person name="Torralba M."/>
            <person name="Methe B."/>
            <person name="Sutton G.G."/>
            <person name="Strausberg R.L."/>
            <person name="Nelson K.E."/>
        </authorList>
    </citation>
    <scope>NUCLEOTIDE SEQUENCE [LARGE SCALE GENOMIC DNA]</scope>
    <source>
        <strain evidence="1">ATCC 10379</strain>
    </source>
</reference>
<evidence type="ECO:0000313" key="2">
    <source>
        <dbReference type="Proteomes" id="UP000006004"/>
    </source>
</evidence>